<gene>
    <name evidence="1" type="ORF">E5331_03390</name>
</gene>
<organism evidence="1 2">
    <name type="scientific">Lepagella muris</name>
    <dbReference type="NCBI Taxonomy" id="3032870"/>
    <lineage>
        <taxon>Bacteria</taxon>
        <taxon>Pseudomonadati</taxon>
        <taxon>Bacteroidota</taxon>
        <taxon>Bacteroidia</taxon>
        <taxon>Bacteroidales</taxon>
        <taxon>Muribaculaceae</taxon>
        <taxon>Lepagella</taxon>
    </lineage>
</organism>
<dbReference type="EMBL" id="SRYB01000003">
    <property type="protein sequence ID" value="TGY80358.1"/>
    <property type="molecule type" value="Genomic_DNA"/>
</dbReference>
<sequence length="457" mass="52160">MLVSCADDIEAAVPPSASPSSVSISGTLPVMHIETENRQPITSKTEYLNATYWLDPVGNDAIEPLGSESGPLDMQIRGRGHSSWKGAKKPYKIKFDKKTAVMGMSKNKHFALLKPTENTVAGLNLGKLMDMAWTPDFRPVEVVLNGDYIGLYFLTETIRIDENRVNIYEQQDGETDQTLITGGWLVEVDNYHDECQITIPENSRWNLTLRYHSPENLSDSQLQWLTGEFKTITSAIYSQDKTSAEWEKYIDVESMARFFIVQEVMDNPDGFHGSFYLHKDLKDGAKWTAGPIWDLVCYNREKTDYTFKMKVHYGITPHWIGEIIKYDSFCQSVAAVWNEVYPDRLSEIYEKIDEIVLPLASAWQHDCERWNEDPSQTAQLRADRIKNALRRNIDWFNNHLPVSPYASIRDVTTSANSPIIVYNLQGIYIGKYANESDAVSNLNSGIYIINRKKIKID</sequence>
<proteinExistence type="predicted"/>
<evidence type="ECO:0000313" key="2">
    <source>
        <dbReference type="Proteomes" id="UP000306319"/>
    </source>
</evidence>
<reference evidence="1" key="1">
    <citation type="submission" date="2019-04" db="EMBL/GenBank/DDBJ databases">
        <title>Microbes associate with the intestines of laboratory mice.</title>
        <authorList>
            <person name="Navarre W."/>
            <person name="Wong E."/>
            <person name="Huang K."/>
            <person name="Tropini C."/>
            <person name="Ng K."/>
            <person name="Yu B."/>
        </authorList>
    </citation>
    <scope>NUCLEOTIDE SEQUENCE</scope>
    <source>
        <strain evidence="1">NM04_E33</strain>
    </source>
</reference>
<name>A0AC61RJX4_9BACT</name>
<keyword evidence="2" id="KW-1185">Reference proteome</keyword>
<dbReference type="Proteomes" id="UP000306319">
    <property type="component" value="Unassembled WGS sequence"/>
</dbReference>
<protein>
    <submittedName>
        <fullName evidence="1">Spore coat protein CotH</fullName>
    </submittedName>
</protein>
<evidence type="ECO:0000313" key="1">
    <source>
        <dbReference type="EMBL" id="TGY80358.1"/>
    </source>
</evidence>
<comment type="caution">
    <text evidence="1">The sequence shown here is derived from an EMBL/GenBank/DDBJ whole genome shotgun (WGS) entry which is preliminary data.</text>
</comment>
<accession>A0AC61RJX4</accession>